<evidence type="ECO:0000256" key="2">
    <source>
        <dbReference type="ARBA" id="ARBA00022475"/>
    </source>
</evidence>
<gene>
    <name evidence="9" type="ORF">SAMN04488068_1292</name>
</gene>
<organism evidence="9 10">
    <name type="scientific">Hydrocarboniphaga daqingensis</name>
    <dbReference type="NCBI Taxonomy" id="490188"/>
    <lineage>
        <taxon>Bacteria</taxon>
        <taxon>Pseudomonadati</taxon>
        <taxon>Pseudomonadota</taxon>
        <taxon>Gammaproteobacteria</taxon>
        <taxon>Nevskiales</taxon>
        <taxon>Nevskiaceae</taxon>
        <taxon>Hydrocarboniphaga</taxon>
    </lineage>
</organism>
<evidence type="ECO:0000256" key="6">
    <source>
        <dbReference type="RuleBase" id="RU004057"/>
    </source>
</evidence>
<dbReference type="InterPro" id="IPR002898">
    <property type="entry name" value="MotA_ExbB_proton_chnl"/>
</dbReference>
<evidence type="ECO:0000313" key="10">
    <source>
        <dbReference type="Proteomes" id="UP000199758"/>
    </source>
</evidence>
<keyword evidence="4 7" id="KW-1133">Transmembrane helix</keyword>
<dbReference type="Pfam" id="PF01618">
    <property type="entry name" value="MotA_ExbB"/>
    <property type="match status" value="1"/>
</dbReference>
<dbReference type="GO" id="GO:0017038">
    <property type="term" value="P:protein import"/>
    <property type="evidence" value="ECO:0007669"/>
    <property type="project" value="TreeGrafter"/>
</dbReference>
<keyword evidence="3 7" id="KW-0812">Transmembrane</keyword>
<name>A0A1M5MKH6_9GAMM</name>
<feature type="transmembrane region" description="Helical" evidence="7">
    <location>
        <begin position="98"/>
        <end position="119"/>
    </location>
</feature>
<evidence type="ECO:0000313" key="9">
    <source>
        <dbReference type="EMBL" id="SHG77273.1"/>
    </source>
</evidence>
<keyword evidence="2" id="KW-1003">Cell membrane</keyword>
<dbReference type="STRING" id="490188.SAMN04488068_1292"/>
<dbReference type="PANTHER" id="PTHR30625:SF18">
    <property type="entry name" value="TONB2 ENERGY TRANSDUCTION SYSTEM INNER MEMBRANE COMPONENT EXBB"/>
    <property type="match status" value="1"/>
</dbReference>
<keyword evidence="5 7" id="KW-0472">Membrane</keyword>
<evidence type="ECO:0000256" key="4">
    <source>
        <dbReference type="ARBA" id="ARBA00022989"/>
    </source>
</evidence>
<keyword evidence="10" id="KW-1185">Reference proteome</keyword>
<dbReference type="InterPro" id="IPR050790">
    <property type="entry name" value="ExbB/TolQ_transport"/>
</dbReference>
<feature type="domain" description="MotA/TolQ/ExbB proton channel" evidence="8">
    <location>
        <begin position="62"/>
        <end position="170"/>
    </location>
</feature>
<protein>
    <submittedName>
        <fullName evidence="9">Biopolymer transport protein ExbB</fullName>
    </submittedName>
</protein>
<evidence type="ECO:0000256" key="5">
    <source>
        <dbReference type="ARBA" id="ARBA00023136"/>
    </source>
</evidence>
<evidence type="ECO:0000256" key="1">
    <source>
        <dbReference type="ARBA" id="ARBA00004651"/>
    </source>
</evidence>
<evidence type="ECO:0000259" key="8">
    <source>
        <dbReference type="Pfam" id="PF01618"/>
    </source>
</evidence>
<evidence type="ECO:0000256" key="3">
    <source>
        <dbReference type="ARBA" id="ARBA00022692"/>
    </source>
</evidence>
<proteinExistence type="inferred from homology"/>
<dbReference type="PANTHER" id="PTHR30625">
    <property type="entry name" value="PROTEIN TOLQ"/>
    <property type="match status" value="1"/>
</dbReference>
<keyword evidence="6" id="KW-0653">Protein transport</keyword>
<feature type="transmembrane region" description="Helical" evidence="7">
    <location>
        <begin position="140"/>
        <end position="161"/>
    </location>
</feature>
<comment type="subcellular location">
    <subcellularLocation>
        <location evidence="1">Cell membrane</location>
        <topology evidence="1">Multi-pass membrane protein</topology>
    </subcellularLocation>
    <subcellularLocation>
        <location evidence="6">Membrane</location>
        <topology evidence="6">Multi-pass membrane protein</topology>
    </subcellularLocation>
</comment>
<dbReference type="EMBL" id="FQWZ01000003">
    <property type="protein sequence ID" value="SHG77273.1"/>
    <property type="molecule type" value="Genomic_DNA"/>
</dbReference>
<dbReference type="GO" id="GO:0005886">
    <property type="term" value="C:plasma membrane"/>
    <property type="evidence" value="ECO:0007669"/>
    <property type="project" value="UniProtKB-SubCell"/>
</dbReference>
<feature type="transmembrane region" description="Helical" evidence="7">
    <location>
        <begin position="26"/>
        <end position="47"/>
    </location>
</feature>
<sequence>MLETLVEALASPFVALHRMRELGGPIVDYIFFSSLAMWTLTFERYWYFSKVLPRDANAMLEQWKQRNDRHSWKSRSIRKAMISRLNAGMTANLQLLRVLVPLCPLLGLLGTVSGMLNVFDAMAARGSADARSMANGVSEAMICTLTGLSVSISGLYPVYYFRNRARLETELLADKFEY</sequence>
<reference evidence="9 10" key="1">
    <citation type="submission" date="2016-11" db="EMBL/GenBank/DDBJ databases">
        <authorList>
            <person name="Jaros S."/>
            <person name="Januszkiewicz K."/>
            <person name="Wedrychowicz H."/>
        </authorList>
    </citation>
    <scope>NUCLEOTIDE SEQUENCE [LARGE SCALE GENOMIC DNA]</scope>
    <source>
        <strain evidence="9 10">CGMCC 1.7049</strain>
    </source>
</reference>
<keyword evidence="6" id="KW-0813">Transport</keyword>
<dbReference type="AlphaFoldDB" id="A0A1M5MKH6"/>
<comment type="similarity">
    <text evidence="6">Belongs to the exbB/tolQ family.</text>
</comment>
<evidence type="ECO:0000256" key="7">
    <source>
        <dbReference type="SAM" id="Phobius"/>
    </source>
</evidence>
<dbReference type="Proteomes" id="UP000199758">
    <property type="component" value="Unassembled WGS sequence"/>
</dbReference>
<accession>A0A1M5MKH6</accession>
<dbReference type="RefSeq" id="WP_084083212.1">
    <property type="nucleotide sequence ID" value="NZ_FQWZ01000003.1"/>
</dbReference>